<dbReference type="AlphaFoldDB" id="J5SRW7"/>
<dbReference type="Proteomes" id="UP000002748">
    <property type="component" value="Unassembled WGS sequence"/>
</dbReference>
<dbReference type="VEuPathDB" id="FungiDB:A1Q1_04059"/>
<accession>J5SRW7</accession>
<dbReference type="EMBL" id="ALBS01000261">
    <property type="protein sequence ID" value="EJT47201.1"/>
    <property type="molecule type" value="Genomic_DNA"/>
</dbReference>
<dbReference type="KEGG" id="tasa:A1Q1_04059"/>
<name>J5SRW7_TRIAS</name>
<dbReference type="RefSeq" id="XP_014177911.1">
    <property type="nucleotide sequence ID" value="XM_014322436.1"/>
</dbReference>
<organism evidence="2 3">
    <name type="scientific">Trichosporon asahii var. asahii (strain ATCC 90039 / CBS 2479 / JCM 2466 / KCTC 7840 / NBRC 103889/ NCYC 2677 / UAMH 7654)</name>
    <name type="common">Yeast</name>
    <dbReference type="NCBI Taxonomy" id="1186058"/>
    <lineage>
        <taxon>Eukaryota</taxon>
        <taxon>Fungi</taxon>
        <taxon>Dikarya</taxon>
        <taxon>Basidiomycota</taxon>
        <taxon>Agaricomycotina</taxon>
        <taxon>Tremellomycetes</taxon>
        <taxon>Trichosporonales</taxon>
        <taxon>Trichosporonaceae</taxon>
        <taxon>Trichosporon</taxon>
    </lineage>
</organism>
<evidence type="ECO:0000256" key="1">
    <source>
        <dbReference type="SAM" id="Phobius"/>
    </source>
</evidence>
<sequence length="93" mass="9940">MFAGLRTAARPMAASARQARMYSSAAKAAPAAGPNPVVKFLKDIPVDVYPLCGLVTIVVSASFYMVGHHLMDPHLRLLPQGATPIPNLNLKKE</sequence>
<comment type="caution">
    <text evidence="2">The sequence shown here is derived from an EMBL/GenBank/DDBJ whole genome shotgun (WGS) entry which is preliminary data.</text>
</comment>
<gene>
    <name evidence="2" type="ORF">A1Q1_04059</name>
</gene>
<keyword evidence="1" id="KW-1133">Transmembrane helix</keyword>
<proteinExistence type="predicted"/>
<dbReference type="HOGENOM" id="CLU_2401234_0_0_1"/>
<keyword evidence="1" id="KW-0812">Transmembrane</keyword>
<keyword evidence="1" id="KW-0472">Membrane</keyword>
<evidence type="ECO:0000313" key="2">
    <source>
        <dbReference type="EMBL" id="EJT47201.1"/>
    </source>
</evidence>
<protein>
    <submittedName>
        <fullName evidence="2">Uncharacterized protein</fullName>
    </submittedName>
</protein>
<feature type="transmembrane region" description="Helical" evidence="1">
    <location>
        <begin position="48"/>
        <end position="66"/>
    </location>
</feature>
<dbReference type="OrthoDB" id="2558794at2759"/>
<dbReference type="GeneID" id="25987572"/>
<evidence type="ECO:0000313" key="3">
    <source>
        <dbReference type="Proteomes" id="UP000002748"/>
    </source>
</evidence>
<reference evidence="2 3" key="1">
    <citation type="journal article" date="2012" name="Eukaryot. Cell">
        <title>Draft genome sequence of CBS 2479, the standard type strain of Trichosporon asahii.</title>
        <authorList>
            <person name="Yang R.Y."/>
            <person name="Li H.T."/>
            <person name="Zhu H."/>
            <person name="Zhou G.P."/>
            <person name="Wang M."/>
            <person name="Wang L."/>
        </authorList>
    </citation>
    <scope>NUCLEOTIDE SEQUENCE [LARGE SCALE GENOMIC DNA]</scope>
    <source>
        <strain evidence="3">ATCC 90039 / CBS 2479 / JCM 2466 / KCTC 7840 / NCYC 2677 / UAMH 7654</strain>
    </source>
</reference>